<dbReference type="InterPro" id="IPR027396">
    <property type="entry name" value="DsrEFH-like"/>
</dbReference>
<protein>
    <submittedName>
        <fullName evidence="1">DsrE family protein</fullName>
    </submittedName>
</protein>
<reference evidence="1" key="1">
    <citation type="submission" date="2018-06" db="EMBL/GenBank/DDBJ databases">
        <authorList>
            <person name="Zhirakovskaya E."/>
        </authorList>
    </citation>
    <scope>NUCLEOTIDE SEQUENCE</scope>
</reference>
<dbReference type="GO" id="GO:0005829">
    <property type="term" value="C:cytosol"/>
    <property type="evidence" value="ECO:0007669"/>
    <property type="project" value="TreeGrafter"/>
</dbReference>
<dbReference type="SUPFAM" id="SSF75169">
    <property type="entry name" value="DsrEFH-like"/>
    <property type="match status" value="1"/>
</dbReference>
<dbReference type="AlphaFoldDB" id="A0A3B0VMX3"/>
<gene>
    <name evidence="1" type="ORF">MNBD_DELTA03-1637</name>
</gene>
<dbReference type="InterPro" id="IPR003787">
    <property type="entry name" value="Sulphur_relay_DsrE/F-like"/>
</dbReference>
<dbReference type="Gene3D" id="3.40.1260.10">
    <property type="entry name" value="DsrEFH-like"/>
    <property type="match status" value="1"/>
</dbReference>
<evidence type="ECO:0000313" key="1">
    <source>
        <dbReference type="EMBL" id="VAW33506.1"/>
    </source>
</evidence>
<dbReference type="EMBL" id="UOEX01000039">
    <property type="protein sequence ID" value="VAW33506.1"/>
    <property type="molecule type" value="Genomic_DNA"/>
</dbReference>
<dbReference type="Pfam" id="PF02635">
    <property type="entry name" value="DsrE"/>
    <property type="match status" value="1"/>
</dbReference>
<organism evidence="1">
    <name type="scientific">hydrothermal vent metagenome</name>
    <dbReference type="NCBI Taxonomy" id="652676"/>
    <lineage>
        <taxon>unclassified sequences</taxon>
        <taxon>metagenomes</taxon>
        <taxon>ecological metagenomes</taxon>
    </lineage>
</organism>
<name>A0A3B0VMX3_9ZZZZ</name>
<dbReference type="PANTHER" id="PTHR34874:SF1">
    <property type="entry name" value="PROTEIN YCHN"/>
    <property type="match status" value="1"/>
</dbReference>
<dbReference type="PANTHER" id="PTHR34874">
    <property type="entry name" value="PROTEIN YCHN"/>
    <property type="match status" value="1"/>
</dbReference>
<accession>A0A3B0VMX3</accession>
<sequence length="119" mass="12887">MTNNVVIVVSCGTDNPNRATRAIHLATVAHKEGKNVTLFLLDEAVYLVKKDLINYLRAATGDIADDLMTYLQAHEVPILACTPCAKARRISEDDLIDGARYGTAAELIQLSCDATVISL</sequence>
<proteinExistence type="predicted"/>